<dbReference type="Pfam" id="PF06262">
    <property type="entry name" value="Zincin_1"/>
    <property type="match status" value="1"/>
</dbReference>
<dbReference type="Gene3D" id="3.30.2010.20">
    <property type="match status" value="1"/>
</dbReference>
<reference evidence="2" key="1">
    <citation type="submission" date="2020-11" db="EMBL/GenBank/DDBJ databases">
        <title>Sequencing the genomes of 1000 actinobacteria strains.</title>
        <authorList>
            <person name="Klenk H.-P."/>
        </authorList>
    </citation>
    <scope>NUCLEOTIDE SEQUENCE</scope>
    <source>
        <strain evidence="2">DSM 26152</strain>
    </source>
</reference>
<comment type="caution">
    <text evidence="2">The sequence shown here is derived from an EMBL/GenBank/DDBJ whole genome shotgun (WGS) entry which is preliminary data.</text>
</comment>
<evidence type="ECO:0000256" key="1">
    <source>
        <dbReference type="SAM" id="MobiDB-lite"/>
    </source>
</evidence>
<keyword evidence="3" id="KW-1185">Reference proteome</keyword>
<dbReference type="RefSeq" id="WP_231365891.1">
    <property type="nucleotide sequence ID" value="NZ_JADOTZ010000001.1"/>
</dbReference>
<name>A0A931GEV2_9MICC</name>
<organism evidence="2 3">
    <name type="scientific">Zhihengliuella flava</name>
    <dbReference type="NCBI Taxonomy" id="1285193"/>
    <lineage>
        <taxon>Bacteria</taxon>
        <taxon>Bacillati</taxon>
        <taxon>Actinomycetota</taxon>
        <taxon>Actinomycetes</taxon>
        <taxon>Micrococcales</taxon>
        <taxon>Micrococcaceae</taxon>
        <taxon>Zhihengliuella</taxon>
    </lineage>
</organism>
<feature type="compositionally biased region" description="Basic residues" evidence="1">
    <location>
        <begin position="21"/>
        <end position="31"/>
    </location>
</feature>
<protein>
    <recommendedName>
        <fullName evidence="4">Metallopeptidase family protein</fullName>
    </recommendedName>
</protein>
<dbReference type="CDD" id="cd12954">
    <property type="entry name" value="MMP_TTHA0227_like_1"/>
    <property type="match status" value="1"/>
</dbReference>
<feature type="region of interest" description="Disordered" evidence="1">
    <location>
        <begin position="1"/>
        <end position="40"/>
    </location>
</feature>
<feature type="region of interest" description="Disordered" evidence="1">
    <location>
        <begin position="90"/>
        <end position="110"/>
    </location>
</feature>
<accession>A0A931GEV2</accession>
<gene>
    <name evidence="2" type="ORF">IW252_000739</name>
</gene>
<dbReference type="Proteomes" id="UP000625033">
    <property type="component" value="Unassembled WGS sequence"/>
</dbReference>
<sequence length="172" mass="18673">MGSLSFNAGADSAPDGARGFRDRRRNRHGRGLRTPLMLPMLPGARTRGERFEDLVAESGMRLEQLHGTEVAGIDFRIGFVPDRDALDRAAARGEAPPLGQSLRAQASTGSGPTRELKRVIVYRRPVEQLCPSPVVLPELVHDVVVELVAELMNLPPEQVDSTYGRSGLRGGP</sequence>
<evidence type="ECO:0000313" key="2">
    <source>
        <dbReference type="EMBL" id="MBG6083972.1"/>
    </source>
</evidence>
<evidence type="ECO:0008006" key="4">
    <source>
        <dbReference type="Google" id="ProtNLM"/>
    </source>
</evidence>
<dbReference type="InterPro" id="IPR010428">
    <property type="entry name" value="Zincin_1"/>
</dbReference>
<dbReference type="EMBL" id="JADOTZ010000001">
    <property type="protein sequence ID" value="MBG6083972.1"/>
    <property type="molecule type" value="Genomic_DNA"/>
</dbReference>
<dbReference type="SUPFAM" id="SSF55486">
    <property type="entry name" value="Metalloproteases ('zincins'), catalytic domain"/>
    <property type="match status" value="1"/>
</dbReference>
<proteinExistence type="predicted"/>
<dbReference type="AlphaFoldDB" id="A0A931GEV2"/>
<dbReference type="InterPro" id="IPR038555">
    <property type="entry name" value="Zincin_1_sf"/>
</dbReference>
<evidence type="ECO:0000313" key="3">
    <source>
        <dbReference type="Proteomes" id="UP000625033"/>
    </source>
</evidence>